<accession>A0A429GH34</accession>
<dbReference type="EMBL" id="RCOS01000126">
    <property type="protein sequence ID" value="RSN73200.1"/>
    <property type="molecule type" value="Genomic_DNA"/>
</dbReference>
<proteinExistence type="predicted"/>
<dbReference type="AlphaFoldDB" id="A0A429GH34"/>
<sequence length="72" mass="8555">MAHYSSTWDQGDKLSEDSFINHLACAFTKSDILELFETLRAQMPVAEDLIKEEYRNMRFLWRAGLERIRMEV</sequence>
<evidence type="ECO:0000313" key="1">
    <source>
        <dbReference type="EMBL" id="RSN73200.1"/>
    </source>
</evidence>
<comment type="caution">
    <text evidence="1">The sequence shown here is derived from an EMBL/GenBank/DDBJ whole genome shotgun (WGS) entry which is preliminary data.</text>
</comment>
<gene>
    <name evidence="1" type="ORF">D6D85_11115</name>
</gene>
<reference evidence="1 2" key="1">
    <citation type="submission" date="2018-10" db="EMBL/GenBank/DDBJ databases">
        <title>Co-occurring genomic capacity for anaerobic methane metabolism and dissimilatory sulfite reduction discovered in the Korarchaeota.</title>
        <authorList>
            <person name="Mckay L.J."/>
            <person name="Dlakic M."/>
            <person name="Fields M.W."/>
            <person name="Delmont T.O."/>
            <person name="Eren A.M."/>
            <person name="Jay Z.J."/>
            <person name="Klingelsmith K.B."/>
            <person name="Rusch D.B."/>
            <person name="Inskeep W.P."/>
        </authorList>
    </citation>
    <scope>NUCLEOTIDE SEQUENCE [LARGE SCALE GENOMIC DNA]</scope>
    <source>
        <strain evidence="1 2">MDKW</strain>
    </source>
</reference>
<dbReference type="Proteomes" id="UP000277582">
    <property type="component" value="Unassembled WGS sequence"/>
</dbReference>
<name>A0A429GH34_9CREN</name>
<organism evidence="1 2">
    <name type="scientific">Candidatus Methanodesulfokora washburnensis</name>
    <dbReference type="NCBI Taxonomy" id="2478471"/>
    <lineage>
        <taxon>Archaea</taxon>
        <taxon>Thermoproteota</taxon>
        <taxon>Candidatus Korarchaeia</taxon>
        <taxon>Candidatus Korarchaeia incertae sedis</taxon>
        <taxon>Candidatus Methanodesulfokora</taxon>
    </lineage>
</organism>
<protein>
    <submittedName>
        <fullName evidence="1">Uncharacterized protein</fullName>
    </submittedName>
</protein>
<evidence type="ECO:0000313" key="2">
    <source>
        <dbReference type="Proteomes" id="UP000277582"/>
    </source>
</evidence>
<keyword evidence="2" id="KW-1185">Reference proteome</keyword>